<reference evidence="2" key="1">
    <citation type="submission" date="2023-08" db="EMBL/GenBank/DDBJ databases">
        <authorList>
            <person name="Audoor S."/>
            <person name="Bilcke G."/>
        </authorList>
    </citation>
    <scope>NUCLEOTIDE SEQUENCE</scope>
</reference>
<evidence type="ECO:0000256" key="1">
    <source>
        <dbReference type="SAM" id="MobiDB-lite"/>
    </source>
</evidence>
<evidence type="ECO:0000313" key="2">
    <source>
        <dbReference type="EMBL" id="CAJ1956968.1"/>
    </source>
</evidence>
<protein>
    <submittedName>
        <fullName evidence="2">Uncharacterized protein</fullName>
    </submittedName>
</protein>
<keyword evidence="3" id="KW-1185">Reference proteome</keyword>
<dbReference type="AlphaFoldDB" id="A0AAD2FYV9"/>
<feature type="region of interest" description="Disordered" evidence="1">
    <location>
        <begin position="1"/>
        <end position="67"/>
    </location>
</feature>
<dbReference type="EMBL" id="CAKOGP040001928">
    <property type="protein sequence ID" value="CAJ1956968.1"/>
    <property type="molecule type" value="Genomic_DNA"/>
</dbReference>
<sequence>MADRFQIPSSQTEENADPRQQPIEVDPPEVAQRTTIPQVQAATETPVPDVPNREPATVTQQDDDDQSVDLVASSEETDEMVTPDSVDTYLKYIAGDDNNMCLFDSIIGHKFWEGELYLKVQWRTNDVSIRDNKIIIISETLIVRMLLYGHSIAGEIFGCKGQVLWSARRGEFGALIVPRTLGSVQKGGGGGGREDSPEAMALSPQRATIVLALLSK</sequence>
<gene>
    <name evidence="2" type="ORF">CYCCA115_LOCUS16484</name>
</gene>
<dbReference type="Proteomes" id="UP001295423">
    <property type="component" value="Unassembled WGS sequence"/>
</dbReference>
<feature type="compositionally biased region" description="Polar residues" evidence="1">
    <location>
        <begin position="32"/>
        <end position="43"/>
    </location>
</feature>
<proteinExistence type="predicted"/>
<name>A0AAD2FYV9_9STRA</name>
<evidence type="ECO:0000313" key="3">
    <source>
        <dbReference type="Proteomes" id="UP001295423"/>
    </source>
</evidence>
<comment type="caution">
    <text evidence="2">The sequence shown here is derived from an EMBL/GenBank/DDBJ whole genome shotgun (WGS) entry which is preliminary data.</text>
</comment>
<accession>A0AAD2FYV9</accession>
<organism evidence="2 3">
    <name type="scientific">Cylindrotheca closterium</name>
    <dbReference type="NCBI Taxonomy" id="2856"/>
    <lineage>
        <taxon>Eukaryota</taxon>
        <taxon>Sar</taxon>
        <taxon>Stramenopiles</taxon>
        <taxon>Ochrophyta</taxon>
        <taxon>Bacillariophyta</taxon>
        <taxon>Bacillariophyceae</taxon>
        <taxon>Bacillariophycidae</taxon>
        <taxon>Bacillariales</taxon>
        <taxon>Bacillariaceae</taxon>
        <taxon>Cylindrotheca</taxon>
    </lineage>
</organism>